<organism evidence="10 11">
    <name type="scientific">Persicobacter diffluens</name>
    <dbReference type="NCBI Taxonomy" id="981"/>
    <lineage>
        <taxon>Bacteria</taxon>
        <taxon>Pseudomonadati</taxon>
        <taxon>Bacteroidota</taxon>
        <taxon>Cytophagia</taxon>
        <taxon>Cytophagales</taxon>
        <taxon>Persicobacteraceae</taxon>
        <taxon>Persicobacter</taxon>
    </lineage>
</organism>
<dbReference type="Gene3D" id="1.10.8.60">
    <property type="match status" value="1"/>
</dbReference>
<dbReference type="NCBIfam" id="TIGR01128">
    <property type="entry name" value="holA"/>
    <property type="match status" value="1"/>
</dbReference>
<keyword evidence="11" id="KW-1185">Reference proteome</keyword>
<comment type="similarity">
    <text evidence="7">Belongs to the DNA polymerase HolA subunit family.</text>
</comment>
<keyword evidence="5" id="KW-0235">DNA replication</keyword>
<evidence type="ECO:0000256" key="8">
    <source>
        <dbReference type="ARBA" id="ARBA00049244"/>
    </source>
</evidence>
<gene>
    <name evidence="10" type="ORF">PEDI_13490</name>
</gene>
<dbReference type="InterPro" id="IPR008921">
    <property type="entry name" value="DNA_pol3_clamp-load_cplx_C"/>
</dbReference>
<evidence type="ECO:0000313" key="10">
    <source>
        <dbReference type="EMBL" id="GJM60797.1"/>
    </source>
</evidence>
<dbReference type="GO" id="GO:0003677">
    <property type="term" value="F:DNA binding"/>
    <property type="evidence" value="ECO:0007669"/>
    <property type="project" value="InterPro"/>
</dbReference>
<dbReference type="Gene3D" id="3.40.50.300">
    <property type="entry name" value="P-loop containing nucleotide triphosphate hydrolases"/>
    <property type="match status" value="1"/>
</dbReference>
<keyword evidence="6" id="KW-0239">DNA-directed DNA polymerase</keyword>
<dbReference type="EMBL" id="BQKE01000001">
    <property type="protein sequence ID" value="GJM60797.1"/>
    <property type="molecule type" value="Genomic_DNA"/>
</dbReference>
<evidence type="ECO:0000256" key="6">
    <source>
        <dbReference type="ARBA" id="ARBA00022932"/>
    </source>
</evidence>
<dbReference type="RefSeq" id="WP_338236476.1">
    <property type="nucleotide sequence ID" value="NZ_BQKE01000001.1"/>
</dbReference>
<comment type="caution">
    <text evidence="10">The sequence shown here is derived from an EMBL/GenBank/DDBJ whole genome shotgun (WGS) entry which is preliminary data.</text>
</comment>
<dbReference type="GO" id="GO:0003887">
    <property type="term" value="F:DNA-directed DNA polymerase activity"/>
    <property type="evidence" value="ECO:0007669"/>
    <property type="project" value="UniProtKB-KW"/>
</dbReference>
<evidence type="ECO:0000256" key="5">
    <source>
        <dbReference type="ARBA" id="ARBA00022705"/>
    </source>
</evidence>
<dbReference type="AlphaFoldDB" id="A0AAN4VXS4"/>
<evidence type="ECO:0000256" key="1">
    <source>
        <dbReference type="ARBA" id="ARBA00012417"/>
    </source>
</evidence>
<comment type="catalytic activity">
    <reaction evidence="8">
        <text>DNA(n) + a 2'-deoxyribonucleoside 5'-triphosphate = DNA(n+1) + diphosphate</text>
        <dbReference type="Rhea" id="RHEA:22508"/>
        <dbReference type="Rhea" id="RHEA-COMP:17339"/>
        <dbReference type="Rhea" id="RHEA-COMP:17340"/>
        <dbReference type="ChEBI" id="CHEBI:33019"/>
        <dbReference type="ChEBI" id="CHEBI:61560"/>
        <dbReference type="ChEBI" id="CHEBI:173112"/>
        <dbReference type="EC" id="2.7.7.7"/>
    </reaction>
</comment>
<evidence type="ECO:0000256" key="3">
    <source>
        <dbReference type="ARBA" id="ARBA00022679"/>
    </source>
</evidence>
<dbReference type="PANTHER" id="PTHR34388">
    <property type="entry name" value="DNA POLYMERASE III SUBUNIT DELTA"/>
    <property type="match status" value="1"/>
</dbReference>
<sequence length="340" mass="38845">MPHKAEDVLKQLRKKEYAPVYFLQGDEPYFIDQIADYIEKNALQEHEKSFNQMVLYGKDVAVSDILSQARRFPMMAERQVVIVKEAQSINGFTNKEPSELMVNYLKQVVPSTILVFCFKGKSLDKRKAIYKAFEEYGIVVDAKKMYDNQLPAWVGRYVQSLKCTITEEASYLLTEHIGNDLDRLTNEIAKIQTNFEGPVNITPELIEKYVGISKDYNVFEMQRALASRDVLKANKIAQYFAANPKEHPLIPLISVLFGFYSKLLIASRQQDKSEAGLAQVLRLPPFVVREYKQALHLYNVQQLMASIQALHLADLQSKGVESGQKDEGAILTELVYNILH</sequence>
<evidence type="ECO:0000256" key="2">
    <source>
        <dbReference type="ARBA" id="ARBA00017703"/>
    </source>
</evidence>
<keyword evidence="3" id="KW-0808">Transferase</keyword>
<feature type="domain" description="DNA polymerase III delta N-terminal" evidence="9">
    <location>
        <begin position="21"/>
        <end position="142"/>
    </location>
</feature>
<evidence type="ECO:0000256" key="4">
    <source>
        <dbReference type="ARBA" id="ARBA00022695"/>
    </source>
</evidence>
<dbReference type="Proteomes" id="UP001310022">
    <property type="component" value="Unassembled WGS sequence"/>
</dbReference>
<dbReference type="InterPro" id="IPR005790">
    <property type="entry name" value="DNA_polIII_delta"/>
</dbReference>
<dbReference type="InterPro" id="IPR010372">
    <property type="entry name" value="DNA_pol3_delta_N"/>
</dbReference>
<protein>
    <recommendedName>
        <fullName evidence="2">DNA polymerase III subunit delta</fullName>
        <ecNumber evidence="1">2.7.7.7</ecNumber>
    </recommendedName>
</protein>
<evidence type="ECO:0000256" key="7">
    <source>
        <dbReference type="ARBA" id="ARBA00034754"/>
    </source>
</evidence>
<dbReference type="Gene3D" id="1.20.272.10">
    <property type="match status" value="1"/>
</dbReference>
<dbReference type="SUPFAM" id="SSF48019">
    <property type="entry name" value="post-AAA+ oligomerization domain-like"/>
    <property type="match status" value="1"/>
</dbReference>
<evidence type="ECO:0000313" key="11">
    <source>
        <dbReference type="Proteomes" id="UP001310022"/>
    </source>
</evidence>
<dbReference type="GO" id="GO:0006261">
    <property type="term" value="P:DNA-templated DNA replication"/>
    <property type="evidence" value="ECO:0007669"/>
    <property type="project" value="TreeGrafter"/>
</dbReference>
<dbReference type="EC" id="2.7.7.7" evidence="1"/>
<name>A0AAN4VXS4_9BACT</name>
<accession>A0AAN4VXS4</accession>
<reference evidence="10 11" key="1">
    <citation type="submission" date="2021-12" db="EMBL/GenBank/DDBJ databases">
        <title>Genome sequencing of bacteria with rrn-lacking chromosome and rrn-plasmid.</title>
        <authorList>
            <person name="Anda M."/>
            <person name="Iwasaki W."/>
        </authorList>
    </citation>
    <scope>NUCLEOTIDE SEQUENCE [LARGE SCALE GENOMIC DNA]</scope>
    <source>
        <strain evidence="10 11">NBRC 15940</strain>
    </source>
</reference>
<dbReference type="InterPro" id="IPR027417">
    <property type="entry name" value="P-loop_NTPase"/>
</dbReference>
<dbReference type="SUPFAM" id="SSF52540">
    <property type="entry name" value="P-loop containing nucleoside triphosphate hydrolases"/>
    <property type="match status" value="1"/>
</dbReference>
<proteinExistence type="inferred from homology"/>
<dbReference type="GO" id="GO:0009360">
    <property type="term" value="C:DNA polymerase III complex"/>
    <property type="evidence" value="ECO:0007669"/>
    <property type="project" value="InterPro"/>
</dbReference>
<dbReference type="Pfam" id="PF06144">
    <property type="entry name" value="DNA_pol3_delta"/>
    <property type="match status" value="1"/>
</dbReference>
<dbReference type="PANTHER" id="PTHR34388:SF1">
    <property type="entry name" value="DNA POLYMERASE III SUBUNIT DELTA"/>
    <property type="match status" value="1"/>
</dbReference>
<keyword evidence="4" id="KW-0548">Nucleotidyltransferase</keyword>
<evidence type="ECO:0000259" key="9">
    <source>
        <dbReference type="Pfam" id="PF06144"/>
    </source>
</evidence>